<reference evidence="2 3" key="1">
    <citation type="journal article" date="2020" name="Nature">
        <title>Six reference-quality genomes reveal evolution of bat adaptations.</title>
        <authorList>
            <person name="Jebb D."/>
            <person name="Huang Z."/>
            <person name="Pippel M."/>
            <person name="Hughes G.M."/>
            <person name="Lavrichenko K."/>
            <person name="Devanna P."/>
            <person name="Winkler S."/>
            <person name="Jermiin L.S."/>
            <person name="Skirmuntt E.C."/>
            <person name="Katzourakis A."/>
            <person name="Burkitt-Gray L."/>
            <person name="Ray D.A."/>
            <person name="Sullivan K.A.M."/>
            <person name="Roscito J.G."/>
            <person name="Kirilenko B.M."/>
            <person name="Davalos L.M."/>
            <person name="Corthals A.P."/>
            <person name="Power M.L."/>
            <person name="Jones G."/>
            <person name="Ransome R.D."/>
            <person name="Dechmann D.K.N."/>
            <person name="Locatelli A.G."/>
            <person name="Puechmaille S.J."/>
            <person name="Fedrigo O."/>
            <person name="Jarvis E.D."/>
            <person name="Hiller M."/>
            <person name="Vernes S.C."/>
            <person name="Myers E.W."/>
            <person name="Teeling E.C."/>
        </authorList>
    </citation>
    <scope>NUCLEOTIDE SEQUENCE [LARGE SCALE GENOMIC DNA]</scope>
    <source>
        <strain evidence="2">Bat1K_MPI-CBG_1</strain>
    </source>
</reference>
<evidence type="ECO:0000313" key="3">
    <source>
        <dbReference type="Proteomes" id="UP000664940"/>
    </source>
</evidence>
<protein>
    <submittedName>
        <fullName evidence="2">Uncharacterized protein</fullName>
    </submittedName>
</protein>
<gene>
    <name evidence="2" type="ORF">HJG60_011400</name>
</gene>
<feature type="compositionally biased region" description="Low complexity" evidence="1">
    <location>
        <begin position="32"/>
        <end position="56"/>
    </location>
</feature>
<feature type="region of interest" description="Disordered" evidence="1">
    <location>
        <begin position="32"/>
        <end position="66"/>
    </location>
</feature>
<organism evidence="2 3">
    <name type="scientific">Phyllostomus discolor</name>
    <name type="common">pale spear-nosed bat</name>
    <dbReference type="NCBI Taxonomy" id="89673"/>
    <lineage>
        <taxon>Eukaryota</taxon>
        <taxon>Metazoa</taxon>
        <taxon>Chordata</taxon>
        <taxon>Craniata</taxon>
        <taxon>Vertebrata</taxon>
        <taxon>Euteleostomi</taxon>
        <taxon>Mammalia</taxon>
        <taxon>Eutheria</taxon>
        <taxon>Laurasiatheria</taxon>
        <taxon>Chiroptera</taxon>
        <taxon>Yangochiroptera</taxon>
        <taxon>Phyllostomidae</taxon>
        <taxon>Phyllostominae</taxon>
        <taxon>Phyllostomus</taxon>
    </lineage>
</organism>
<evidence type="ECO:0000313" key="2">
    <source>
        <dbReference type="EMBL" id="KAF6104484.1"/>
    </source>
</evidence>
<comment type="caution">
    <text evidence="2">The sequence shown here is derived from an EMBL/GenBank/DDBJ whole genome shotgun (WGS) entry which is preliminary data.</text>
</comment>
<name>A0A834A2U8_9CHIR</name>
<dbReference type="AlphaFoldDB" id="A0A834A2U8"/>
<dbReference type="EMBL" id="JABVXQ010000006">
    <property type="protein sequence ID" value="KAF6104484.1"/>
    <property type="molecule type" value="Genomic_DNA"/>
</dbReference>
<accession>A0A834A2U8</accession>
<evidence type="ECO:0000256" key="1">
    <source>
        <dbReference type="SAM" id="MobiDB-lite"/>
    </source>
</evidence>
<dbReference type="Proteomes" id="UP000664940">
    <property type="component" value="Unassembled WGS sequence"/>
</dbReference>
<sequence length="246" mass="26512">MRPSWLSRTGFSKRLLCRTLWSRSGWSSQSCTRNTLRMTTSTNRRSRTSTKSTPTSARPGPTGTASIELLGSPTWRRCWMTARNCRGSRPCLPRAKKTWCPRASPSSQLKISAPDPSCLLSARGLLGRGRLGGGGGNRMRGAWLSRWRGWGASSVPQVTPPWWGRGGLQAPARLSPWVEAGLAGLPPRPPSPHPPQAPRLCLLCTPFAWATVSASPAFLPSPPFLPTPDLWGLGPQAVSSLGAGPQ</sequence>
<proteinExistence type="predicted"/>